<evidence type="ECO:0000313" key="3">
    <source>
        <dbReference type="Proteomes" id="UP000746747"/>
    </source>
</evidence>
<evidence type="ECO:0000256" key="1">
    <source>
        <dbReference type="SAM" id="Coils"/>
    </source>
</evidence>
<dbReference type="Proteomes" id="UP000746747">
    <property type="component" value="Unassembled WGS sequence"/>
</dbReference>
<dbReference type="EMBL" id="CAKAEH010001005">
    <property type="protein sequence ID" value="CAG9532512.1"/>
    <property type="molecule type" value="Genomic_DNA"/>
</dbReference>
<evidence type="ECO:0000313" key="2">
    <source>
        <dbReference type="EMBL" id="CAG9532512.1"/>
    </source>
</evidence>
<name>A0A8J2LSN3_9BILA</name>
<feature type="coiled-coil region" evidence="1">
    <location>
        <begin position="86"/>
        <end position="113"/>
    </location>
</feature>
<proteinExistence type="predicted"/>
<dbReference type="AlphaFoldDB" id="A0A8J2LSN3"/>
<gene>
    <name evidence="2" type="ORF">CJOHNSTONI_LOCUS2814</name>
</gene>
<organism evidence="2 3">
    <name type="scientific">Cercopithifilaria johnstoni</name>
    <dbReference type="NCBI Taxonomy" id="2874296"/>
    <lineage>
        <taxon>Eukaryota</taxon>
        <taxon>Metazoa</taxon>
        <taxon>Ecdysozoa</taxon>
        <taxon>Nematoda</taxon>
        <taxon>Chromadorea</taxon>
        <taxon>Rhabditida</taxon>
        <taxon>Spirurina</taxon>
        <taxon>Spiruromorpha</taxon>
        <taxon>Filarioidea</taxon>
        <taxon>Onchocercidae</taxon>
        <taxon>Cercopithifilaria</taxon>
    </lineage>
</organism>
<dbReference type="OrthoDB" id="5859223at2759"/>
<accession>A0A8J2LSN3</accession>
<comment type="caution">
    <text evidence="2">The sequence shown here is derived from an EMBL/GenBank/DDBJ whole genome shotgun (WGS) entry which is preliminary data.</text>
</comment>
<keyword evidence="3" id="KW-1185">Reference proteome</keyword>
<reference evidence="2" key="1">
    <citation type="submission" date="2021-09" db="EMBL/GenBank/DDBJ databases">
        <authorList>
            <consortium name="Pathogen Informatics"/>
        </authorList>
    </citation>
    <scope>NUCLEOTIDE SEQUENCE</scope>
</reference>
<keyword evidence="1" id="KW-0175">Coiled coil</keyword>
<sequence>MSPFLRNFIDIRKDKKKKKHIRELQTIQEHLQKELYFWDTKFIEEKELIKSLRYYISSLWDEVEDAKDALFSEIDYQSFSMECEMVVKMQAQIEFAKEKCQQLIKRIENCKMQQSAMRKQLNEMNLRIEENNKYKIDLLQRKEKADRIVLYRRNRIAQQQLNNNDNTSSQLNIVISPTDSFL</sequence>
<protein>
    <submittedName>
        <fullName evidence="2">Uncharacterized protein</fullName>
    </submittedName>
</protein>